<protein>
    <submittedName>
        <fullName evidence="2">Uncharacterized protein</fullName>
    </submittedName>
</protein>
<dbReference type="EMBL" id="LSRF01000009">
    <property type="protein sequence ID" value="KXP13910.1"/>
    <property type="molecule type" value="Genomic_DNA"/>
</dbReference>
<accession>A0A138ATZ1</accession>
<dbReference type="Proteomes" id="UP000070258">
    <property type="component" value="Unassembled WGS sequence"/>
</dbReference>
<dbReference type="STRING" id="239498.AXK60_22665"/>
<reference evidence="3" key="1">
    <citation type="submission" date="2016-02" db="EMBL/GenBank/DDBJ databases">
        <authorList>
            <person name="Wen L."/>
            <person name="He K."/>
            <person name="Yang H."/>
        </authorList>
    </citation>
    <scope>NUCLEOTIDE SEQUENCE [LARGE SCALE GENOMIC DNA]</scope>
    <source>
        <strain evidence="3">JCM 15929</strain>
    </source>
</reference>
<evidence type="ECO:0000313" key="3">
    <source>
        <dbReference type="Proteomes" id="UP000070258"/>
    </source>
</evidence>
<dbReference type="RefSeq" id="WP_068570346.1">
    <property type="nucleotide sequence ID" value="NZ_LSRF01000009.1"/>
</dbReference>
<name>A0A138ATZ1_9ACTN</name>
<dbReference type="AlphaFoldDB" id="A0A138ATZ1"/>
<dbReference type="OrthoDB" id="3246562at2"/>
<comment type="caution">
    <text evidence="2">The sequence shown here is derived from an EMBL/GenBank/DDBJ whole genome shotgun (WGS) entry which is preliminary data.</text>
</comment>
<sequence length="619" mass="68829">METGYRAILRLDDSTSAVGAAESEISSWLRGKRKNGIEVTEWDGPGEYRLGERADLSVVHGEEGLDGSRRRLYRLRESNPGGTWTVSVYAFDVPEARSNRQTLVVDVGTDAPDVYGAVYNTAPPTLVRDILSTYPARDGATPLTGEPQFVHGDEVDEVFAAITDDTRTASVIVAPMPWGNEYESDWREIVTSLTVESVGVASTYVLDTEATEALAARLPQSHVVSKGVIRTFSPRVALDVEGDRLRHRMLFPDTLARAVNSKSKKVSRGLARRFAESTRLRFIERELPTDVRRGIALLERAETTAHTARQVERHRAEIDLAFAADSATEIVHFHHALETEPLRIPLAVLVERWLGPDVDADADALRRLGAELDARDAEIAILKEQADKAANSREELRDDLEAAKKLADDMQLLATIAEDGENKTAKELATLRQRMFEDGKGDLTFVAPEEDIWDAPGDIESLIALIAPGSNHPVHKRVEFTGDESKALDIDRGGLGLRYAHAFWEYVRVLYDYAEGKLAGKVSVGVHAYLSADHLPGHKCAPVRHAPDESDTTKRNWGHEREFAVPKEVHPKEKVRMYAHFKPTWANAFAPRMHYLDHVDETGKVYIGYIGKHLTNTKT</sequence>
<feature type="coiled-coil region" evidence="1">
    <location>
        <begin position="365"/>
        <end position="413"/>
    </location>
</feature>
<evidence type="ECO:0000256" key="1">
    <source>
        <dbReference type="SAM" id="Coils"/>
    </source>
</evidence>
<proteinExistence type="predicted"/>
<gene>
    <name evidence="2" type="ORF">AXK60_22665</name>
</gene>
<organism evidence="2 3">
    <name type="scientific">Tsukamurella pseudospumae</name>
    <dbReference type="NCBI Taxonomy" id="239498"/>
    <lineage>
        <taxon>Bacteria</taxon>
        <taxon>Bacillati</taxon>
        <taxon>Actinomycetota</taxon>
        <taxon>Actinomycetes</taxon>
        <taxon>Mycobacteriales</taxon>
        <taxon>Tsukamurellaceae</taxon>
        <taxon>Tsukamurella</taxon>
    </lineage>
</organism>
<keyword evidence="1" id="KW-0175">Coiled coil</keyword>
<evidence type="ECO:0000313" key="2">
    <source>
        <dbReference type="EMBL" id="KXP13910.1"/>
    </source>
</evidence>